<evidence type="ECO:0000313" key="8">
    <source>
        <dbReference type="EMBL" id="KYC45736.1"/>
    </source>
</evidence>
<keyword evidence="4" id="KW-0460">Magnesium</keyword>
<dbReference type="AlphaFoldDB" id="A0A150IL35"/>
<keyword evidence="3" id="KW-0378">Hydrolase</keyword>
<dbReference type="Pfam" id="PF10150">
    <property type="entry name" value="RNase_E_G"/>
    <property type="match status" value="1"/>
</dbReference>
<evidence type="ECO:0000256" key="1">
    <source>
        <dbReference type="ARBA" id="ARBA00001946"/>
    </source>
</evidence>
<feature type="coiled-coil region" evidence="6">
    <location>
        <begin position="123"/>
        <end position="183"/>
    </location>
</feature>
<feature type="domain" description="RNA-binding protein AU-1/Ribonuclease E/G" evidence="7">
    <location>
        <begin position="2"/>
        <end position="205"/>
    </location>
</feature>
<evidence type="ECO:0000256" key="6">
    <source>
        <dbReference type="SAM" id="Coils"/>
    </source>
</evidence>
<dbReference type="PANTHER" id="PTHR30001:SF0">
    <property type="entry name" value="RIBONUCLEASE G"/>
    <property type="match status" value="1"/>
</dbReference>
<comment type="cofactor">
    <cofactor evidence="1">
        <name>Mg(2+)</name>
        <dbReference type="ChEBI" id="CHEBI:18420"/>
    </cofactor>
</comment>
<comment type="caution">
    <text evidence="8">The sequence shown here is derived from an EMBL/GenBank/DDBJ whole genome shotgun (WGS) entry which is preliminary data.</text>
</comment>
<gene>
    <name evidence="8" type="ORF">AMQ74_01887</name>
</gene>
<dbReference type="GO" id="GO:0046872">
    <property type="term" value="F:metal ion binding"/>
    <property type="evidence" value="ECO:0007669"/>
    <property type="project" value="UniProtKB-KW"/>
</dbReference>
<proteinExistence type="predicted"/>
<dbReference type="GO" id="GO:0003723">
    <property type="term" value="F:RNA binding"/>
    <property type="evidence" value="ECO:0007669"/>
    <property type="project" value="UniProtKB-KW"/>
</dbReference>
<evidence type="ECO:0000313" key="9">
    <source>
        <dbReference type="Proteomes" id="UP000075578"/>
    </source>
</evidence>
<protein>
    <submittedName>
        <fullName evidence="8">Ribonuclease G</fullName>
    </submittedName>
</protein>
<keyword evidence="5" id="KW-0694">RNA-binding</keyword>
<dbReference type="Gene3D" id="3.40.1260.20">
    <property type="entry name" value="Ribonuclease E, catalytic domain"/>
    <property type="match status" value="1"/>
</dbReference>
<evidence type="ECO:0000259" key="7">
    <source>
        <dbReference type="Pfam" id="PF10150"/>
    </source>
</evidence>
<keyword evidence="6" id="KW-0175">Coiled coil</keyword>
<dbReference type="PATRIC" id="fig|1705564.3.peg.2065"/>
<dbReference type="EMBL" id="LNGD01000233">
    <property type="protein sequence ID" value="KYC45736.1"/>
    <property type="molecule type" value="Genomic_DNA"/>
</dbReference>
<evidence type="ECO:0000256" key="2">
    <source>
        <dbReference type="ARBA" id="ARBA00022723"/>
    </source>
</evidence>
<dbReference type="GO" id="GO:0006364">
    <property type="term" value="P:rRNA processing"/>
    <property type="evidence" value="ECO:0007669"/>
    <property type="project" value="TreeGrafter"/>
</dbReference>
<sequence>MLNIWKKIEDKLRVVKPPALLYKDMSTTSSVIRDLFNHDVTRAVIDSKKLFKEIKEYAINAAPLISDKIELYKGKLPIFEYFNIENEIEGLYSKKVYLKSGGYIYIEHTEAMVVIDVNSGRYYAQVEQELNSLKTNLEAAREIARQLRLRDIGGMIVVDFIDLEDEKNKKKIYDELKKEFKKDRAKSTILPMTEFGLVQITRQRVRQSLFHSVKSPCPFCGGSGVITTKSNVISRVESWIRKYMSSTSERKFKLRVNPSVYNYLTEGFINTLWKLRVKYFAWISLEPDSTLLPDEIKVYSTKQNKIITNF</sequence>
<organism evidence="8 9">
    <name type="scientific">Candidatus Methanofastidiosum methylothiophilum</name>
    <dbReference type="NCBI Taxonomy" id="1705564"/>
    <lineage>
        <taxon>Archaea</taxon>
        <taxon>Methanobacteriati</taxon>
        <taxon>Methanobacteriota</taxon>
        <taxon>Stenosarchaea group</taxon>
        <taxon>Candidatus Methanofastidiosia</taxon>
        <taxon>Candidatus Methanofastidiosales</taxon>
        <taxon>Candidatus Methanofastidiosaceae</taxon>
        <taxon>Candidatus Methanofastidiosum</taxon>
    </lineage>
</organism>
<evidence type="ECO:0000256" key="5">
    <source>
        <dbReference type="ARBA" id="ARBA00022884"/>
    </source>
</evidence>
<evidence type="ECO:0000256" key="4">
    <source>
        <dbReference type="ARBA" id="ARBA00022842"/>
    </source>
</evidence>
<dbReference type="PANTHER" id="PTHR30001">
    <property type="entry name" value="RIBONUCLEASE"/>
    <property type="match status" value="1"/>
</dbReference>
<dbReference type="GO" id="GO:0016787">
    <property type="term" value="F:hydrolase activity"/>
    <property type="evidence" value="ECO:0007669"/>
    <property type="project" value="UniProtKB-KW"/>
</dbReference>
<keyword evidence="2" id="KW-0479">Metal-binding</keyword>
<dbReference type="InterPro" id="IPR019307">
    <property type="entry name" value="RNA-bd_AU-1/RNase_E/G"/>
</dbReference>
<accession>A0A150IL35</accession>
<dbReference type="GO" id="GO:0004540">
    <property type="term" value="F:RNA nuclease activity"/>
    <property type="evidence" value="ECO:0007669"/>
    <property type="project" value="InterPro"/>
</dbReference>
<name>A0A150IL35_9EURY</name>
<dbReference type="InterPro" id="IPR004659">
    <property type="entry name" value="RNase_E/G"/>
</dbReference>
<dbReference type="Proteomes" id="UP000075578">
    <property type="component" value="Unassembled WGS sequence"/>
</dbReference>
<dbReference type="GO" id="GO:0005737">
    <property type="term" value="C:cytoplasm"/>
    <property type="evidence" value="ECO:0007669"/>
    <property type="project" value="TreeGrafter"/>
</dbReference>
<evidence type="ECO:0000256" key="3">
    <source>
        <dbReference type="ARBA" id="ARBA00022801"/>
    </source>
</evidence>
<reference evidence="8 9" key="1">
    <citation type="journal article" date="2016" name="ISME J.">
        <title>Chasing the elusive Euryarchaeota class WSA2: genomes reveal a uniquely fastidious methyl-reducing methanogen.</title>
        <authorList>
            <person name="Nobu M.K."/>
            <person name="Narihiro T."/>
            <person name="Kuroda K."/>
            <person name="Mei R."/>
            <person name="Liu W.T."/>
        </authorList>
    </citation>
    <scope>NUCLEOTIDE SEQUENCE [LARGE SCALE GENOMIC DNA]</scope>
    <source>
        <strain evidence="8">U1lsi0528_Bin089</strain>
    </source>
</reference>